<dbReference type="Proteomes" id="UP001155034">
    <property type="component" value="Unassembled WGS sequence"/>
</dbReference>
<feature type="compositionally biased region" description="Basic and acidic residues" evidence="1">
    <location>
        <begin position="159"/>
        <end position="170"/>
    </location>
</feature>
<dbReference type="EMBL" id="JANTYZ010000022">
    <property type="protein sequence ID" value="MCS3866826.1"/>
    <property type="molecule type" value="Genomic_DNA"/>
</dbReference>
<evidence type="ECO:0000313" key="3">
    <source>
        <dbReference type="Proteomes" id="UP001155034"/>
    </source>
</evidence>
<feature type="compositionally biased region" description="Basic residues" evidence="1">
    <location>
        <begin position="148"/>
        <end position="158"/>
    </location>
</feature>
<reference evidence="2" key="1">
    <citation type="submission" date="2022-08" db="EMBL/GenBank/DDBJ databases">
        <title>Genomic Encyclopedia of Type Strains, Phase V (KMG-V): Genome sequencing to study the core and pangenomes of soil and plant-associated prokaryotes.</title>
        <authorList>
            <person name="Whitman W."/>
        </authorList>
    </citation>
    <scope>NUCLEOTIDE SEQUENCE</scope>
    <source>
        <strain evidence="2">SP2016B</strain>
    </source>
</reference>
<organism evidence="2 3">
    <name type="scientific">Salinibacter ruber</name>
    <dbReference type="NCBI Taxonomy" id="146919"/>
    <lineage>
        <taxon>Bacteria</taxon>
        <taxon>Pseudomonadati</taxon>
        <taxon>Rhodothermota</taxon>
        <taxon>Rhodothermia</taxon>
        <taxon>Rhodothermales</taxon>
        <taxon>Salinibacteraceae</taxon>
        <taxon>Salinibacter</taxon>
    </lineage>
</organism>
<feature type="compositionally biased region" description="Low complexity" evidence="1">
    <location>
        <begin position="1"/>
        <end position="24"/>
    </location>
</feature>
<accession>A0A9X2U4L7</accession>
<dbReference type="RefSeq" id="WP_251954551.1">
    <property type="nucleotide sequence ID" value="NZ_CALTSQ010000029.1"/>
</dbReference>
<name>A0A9X2U4L7_9BACT</name>
<feature type="compositionally biased region" description="Basic and acidic residues" evidence="1">
    <location>
        <begin position="188"/>
        <end position="202"/>
    </location>
</feature>
<sequence>MQEQPNQEQLNQEQPDQEQLNQEQSDQKQAGGKDGSWSTDEIGRQGDRSAPVGSEEWAIYIAHRIHSGIKDTESDARQVEGWIRDFRSAGGHGTLGYESWEDFCAEWIGLEAREVEVIISRRRAARQKACGTWTDESGNAITPGGRTLGRHGGKRKDGKKADGRRASGEKRGRRQGQVDDDQLGGDRPGSDRLDDNRPDSDGPRPASEEGGTSADYLVARIARDHPSVHEKMKAGRYRSVRQAAIDAGIIKDRMRVSFYADDPERACKNIFKHMAWADVQRLRALIGERLEKEDPEHLP</sequence>
<gene>
    <name evidence="2" type="ORF">GGP82_003409</name>
</gene>
<protein>
    <submittedName>
        <fullName evidence="2">Uncharacterized protein</fullName>
    </submittedName>
</protein>
<feature type="region of interest" description="Disordered" evidence="1">
    <location>
        <begin position="1"/>
        <end position="54"/>
    </location>
</feature>
<feature type="region of interest" description="Disordered" evidence="1">
    <location>
        <begin position="128"/>
        <end position="213"/>
    </location>
</feature>
<comment type="caution">
    <text evidence="2">The sequence shown here is derived from an EMBL/GenBank/DDBJ whole genome shotgun (WGS) entry which is preliminary data.</text>
</comment>
<dbReference type="AlphaFoldDB" id="A0A9X2U4L7"/>
<evidence type="ECO:0000313" key="2">
    <source>
        <dbReference type="EMBL" id="MCS3866826.1"/>
    </source>
</evidence>
<proteinExistence type="predicted"/>
<evidence type="ECO:0000256" key="1">
    <source>
        <dbReference type="SAM" id="MobiDB-lite"/>
    </source>
</evidence>